<accession>A0AAE0PMK7</accession>
<evidence type="ECO:0000313" key="2">
    <source>
        <dbReference type="Proteomes" id="UP001281003"/>
    </source>
</evidence>
<reference evidence="1" key="1">
    <citation type="journal article" date="2023" name="Mol. Phylogenet. Evol.">
        <title>Genome-scale phylogeny and comparative genomics of the fungal order Sordariales.</title>
        <authorList>
            <person name="Hensen N."/>
            <person name="Bonometti L."/>
            <person name="Westerberg I."/>
            <person name="Brannstrom I.O."/>
            <person name="Guillou S."/>
            <person name="Cros-Aarteil S."/>
            <person name="Calhoun S."/>
            <person name="Haridas S."/>
            <person name="Kuo A."/>
            <person name="Mondo S."/>
            <person name="Pangilinan J."/>
            <person name="Riley R."/>
            <person name="LaButti K."/>
            <person name="Andreopoulos B."/>
            <person name="Lipzen A."/>
            <person name="Chen C."/>
            <person name="Yan M."/>
            <person name="Daum C."/>
            <person name="Ng V."/>
            <person name="Clum A."/>
            <person name="Steindorff A."/>
            <person name="Ohm R.A."/>
            <person name="Martin F."/>
            <person name="Silar P."/>
            <person name="Natvig D.O."/>
            <person name="Lalanne C."/>
            <person name="Gautier V."/>
            <person name="Ament-Velasquez S.L."/>
            <person name="Kruys A."/>
            <person name="Hutchinson M.I."/>
            <person name="Powell A.J."/>
            <person name="Barry K."/>
            <person name="Miller A.N."/>
            <person name="Grigoriev I.V."/>
            <person name="Debuchy R."/>
            <person name="Gladieux P."/>
            <person name="Hiltunen Thoren M."/>
            <person name="Johannesson H."/>
        </authorList>
    </citation>
    <scope>NUCLEOTIDE SEQUENCE</scope>
    <source>
        <strain evidence="1">FGSC 1904</strain>
    </source>
</reference>
<comment type="caution">
    <text evidence="1">The sequence shown here is derived from an EMBL/GenBank/DDBJ whole genome shotgun (WGS) entry which is preliminary data.</text>
</comment>
<name>A0AAE0PMK7_SORBR</name>
<evidence type="ECO:0000313" key="1">
    <source>
        <dbReference type="EMBL" id="KAK3402642.1"/>
    </source>
</evidence>
<sequence>YSGCRCLIGRTRLCLTTRSKKPPPALDKSYDPGTCGKVEVPDLIYHSNCPQNPALLCNRGSHIPP</sequence>
<gene>
    <name evidence="1" type="ORF">B0T20DRAFT_327688</name>
</gene>
<organism evidence="1 2">
    <name type="scientific">Sordaria brevicollis</name>
    <dbReference type="NCBI Taxonomy" id="83679"/>
    <lineage>
        <taxon>Eukaryota</taxon>
        <taxon>Fungi</taxon>
        <taxon>Dikarya</taxon>
        <taxon>Ascomycota</taxon>
        <taxon>Pezizomycotina</taxon>
        <taxon>Sordariomycetes</taxon>
        <taxon>Sordariomycetidae</taxon>
        <taxon>Sordariales</taxon>
        <taxon>Sordariaceae</taxon>
        <taxon>Sordaria</taxon>
    </lineage>
</organism>
<protein>
    <submittedName>
        <fullName evidence="1">Uncharacterized protein</fullName>
    </submittedName>
</protein>
<dbReference type="Proteomes" id="UP001281003">
    <property type="component" value="Unassembled WGS sequence"/>
</dbReference>
<keyword evidence="2" id="KW-1185">Reference proteome</keyword>
<reference evidence="1" key="2">
    <citation type="submission" date="2023-07" db="EMBL/GenBank/DDBJ databases">
        <authorList>
            <consortium name="Lawrence Berkeley National Laboratory"/>
            <person name="Haridas S."/>
            <person name="Hensen N."/>
            <person name="Bonometti L."/>
            <person name="Westerberg I."/>
            <person name="Brannstrom I.O."/>
            <person name="Guillou S."/>
            <person name="Cros-Aarteil S."/>
            <person name="Calhoun S."/>
            <person name="Kuo A."/>
            <person name="Mondo S."/>
            <person name="Pangilinan J."/>
            <person name="Riley R."/>
            <person name="LaButti K."/>
            <person name="Andreopoulos B."/>
            <person name="Lipzen A."/>
            <person name="Chen C."/>
            <person name="Yanf M."/>
            <person name="Daum C."/>
            <person name="Ng V."/>
            <person name="Clum A."/>
            <person name="Steindorff A."/>
            <person name="Ohm R."/>
            <person name="Martin F."/>
            <person name="Silar P."/>
            <person name="Natvig D."/>
            <person name="Lalanne C."/>
            <person name="Gautier V."/>
            <person name="Ament-velasquez S.L."/>
            <person name="Kruys A."/>
            <person name="Hutchinson M.I."/>
            <person name="Powell A.J."/>
            <person name="Barry K."/>
            <person name="Miller A.N."/>
            <person name="Grigoriev I.V."/>
            <person name="Debuchy R."/>
            <person name="Gladieux P."/>
            <person name="Thoren M.H."/>
            <person name="Johannesson H."/>
        </authorList>
    </citation>
    <scope>NUCLEOTIDE SEQUENCE</scope>
    <source>
        <strain evidence="1">FGSC 1904</strain>
    </source>
</reference>
<dbReference type="AlphaFoldDB" id="A0AAE0PMK7"/>
<feature type="non-terminal residue" evidence="1">
    <location>
        <position position="65"/>
    </location>
</feature>
<dbReference type="EMBL" id="JAUTDP010000001">
    <property type="protein sequence ID" value="KAK3402642.1"/>
    <property type="molecule type" value="Genomic_DNA"/>
</dbReference>
<feature type="non-terminal residue" evidence="1">
    <location>
        <position position="1"/>
    </location>
</feature>
<proteinExistence type="predicted"/>